<evidence type="ECO:0000313" key="1">
    <source>
        <dbReference type="EMBL" id="EHI54690.1"/>
    </source>
</evidence>
<dbReference type="EMBL" id="ACZL01000045">
    <property type="protein sequence ID" value="EHI54690.1"/>
    <property type="molecule type" value="Genomic_DNA"/>
</dbReference>
<proteinExistence type="predicted"/>
<evidence type="ECO:0000313" key="2">
    <source>
        <dbReference type="Proteomes" id="UP000003011"/>
    </source>
</evidence>
<evidence type="ECO:0008006" key="3">
    <source>
        <dbReference type="Google" id="ProtNLM"/>
    </source>
</evidence>
<dbReference type="STRING" id="679200.HMPREF9333_02150"/>
<keyword evidence="2" id="KW-1185">Reference proteome</keyword>
<reference evidence="1 2" key="1">
    <citation type="submission" date="2011-08" db="EMBL/GenBank/DDBJ databases">
        <title>The Genome Sequence of Johnsonella ignava ATCC 51276.</title>
        <authorList>
            <consortium name="The Broad Institute Genome Sequencing Platform"/>
            <person name="Earl A."/>
            <person name="Ward D."/>
            <person name="Feldgarden M."/>
            <person name="Gevers D."/>
            <person name="Izard J."/>
            <person name="Blanton J.M."/>
            <person name="Baranova O.V."/>
            <person name="Dewhirst F.E."/>
            <person name="Young S.K."/>
            <person name="Zeng Q."/>
            <person name="Gargeya S."/>
            <person name="Fitzgerald M."/>
            <person name="Haas B."/>
            <person name="Abouelleil A."/>
            <person name="Alvarado L."/>
            <person name="Arachchi H.M."/>
            <person name="Berlin A."/>
            <person name="Brown A."/>
            <person name="Chapman S.B."/>
            <person name="Chen Z."/>
            <person name="Dunbar C."/>
            <person name="Freedman E."/>
            <person name="Gearin G."/>
            <person name="Gellesch M."/>
            <person name="Goldberg J."/>
            <person name="Griggs A."/>
            <person name="Gujja S."/>
            <person name="Heiman D."/>
            <person name="Howarth C."/>
            <person name="Larson L."/>
            <person name="Lui A."/>
            <person name="MacDonald P.J.P."/>
            <person name="Montmayeur A."/>
            <person name="Murphy C."/>
            <person name="Neiman D."/>
            <person name="Pearson M."/>
            <person name="Priest M."/>
            <person name="Roberts A."/>
            <person name="Saif S."/>
            <person name="Shea T."/>
            <person name="Shenoy N."/>
            <person name="Sisk P."/>
            <person name="Stolte C."/>
            <person name="Sykes S."/>
            <person name="Wortman J."/>
            <person name="Nusbaum C."/>
            <person name="Birren B."/>
        </authorList>
    </citation>
    <scope>NUCLEOTIDE SEQUENCE [LARGE SCALE GENOMIC DNA]</scope>
    <source>
        <strain evidence="1 2">ATCC 51276</strain>
    </source>
</reference>
<protein>
    <recommendedName>
        <fullName evidence="3">Solute-binding protein family 3/N-terminal domain-containing protein</fullName>
    </recommendedName>
</protein>
<dbReference type="eggNOG" id="COG0834">
    <property type="taxonomic scope" value="Bacteria"/>
</dbReference>
<gene>
    <name evidence="1" type="ORF">HMPREF9333_02150</name>
</gene>
<dbReference type="Proteomes" id="UP000003011">
    <property type="component" value="Unassembled WGS sequence"/>
</dbReference>
<accession>G5GKQ6</accession>
<comment type="caution">
    <text evidence="1">The sequence shown here is derived from an EMBL/GenBank/DDBJ whole genome shotgun (WGS) entry which is preliminary data.</text>
</comment>
<organism evidence="1 2">
    <name type="scientific">Johnsonella ignava ATCC 51276</name>
    <dbReference type="NCBI Taxonomy" id="679200"/>
    <lineage>
        <taxon>Bacteria</taxon>
        <taxon>Bacillati</taxon>
        <taxon>Bacillota</taxon>
        <taxon>Clostridia</taxon>
        <taxon>Lachnospirales</taxon>
        <taxon>Lachnospiraceae</taxon>
        <taxon>Johnsonella</taxon>
    </lineage>
</organism>
<dbReference type="AlphaFoldDB" id="G5GKQ6"/>
<name>G5GKQ6_9FIRM</name>
<dbReference type="OrthoDB" id="306737at2"/>
<sequence>MAILCKDAAKTLVENNKDLEIVCPLFQNTDVIVKKNEHIKKIAIQQSKFFHEEYLLSIYPESLIIQTNRTALAYAYESKQVDAVFIDIAKSGGLEGIREYPDLGDTFVLVAVKGYKDSSDFKAFAKVYNEAVDILNEDVAKRNSHIARYTDLKEVDGETWKVKLLKIKK</sequence>
<dbReference type="HOGENOM" id="CLU_1576405_0_0_9"/>